<accession>A0ABZ2ZU49</accession>
<evidence type="ECO:0000313" key="2">
    <source>
        <dbReference type="EMBL" id="WZP15686.1"/>
    </source>
</evidence>
<evidence type="ECO:0008006" key="4">
    <source>
        <dbReference type="Google" id="ProtNLM"/>
    </source>
</evidence>
<reference evidence="2 3" key="1">
    <citation type="submission" date="2024-04" db="EMBL/GenBank/DDBJ databases">
        <title>Arthrobacter sp. from Plains bison fecal sample.</title>
        <authorList>
            <person name="Ruzzini A."/>
        </authorList>
    </citation>
    <scope>NUCLEOTIDE SEQUENCE [LARGE SCALE GENOMIC DNA]</scope>
    <source>
        <strain evidence="2 3">EINP1</strain>
    </source>
</reference>
<dbReference type="Proteomes" id="UP001448858">
    <property type="component" value="Chromosome"/>
</dbReference>
<feature type="compositionally biased region" description="Polar residues" evidence="1">
    <location>
        <begin position="1"/>
        <end position="20"/>
    </location>
</feature>
<organism evidence="2 3">
    <name type="scientific">Arthrobacter citreus</name>
    <dbReference type="NCBI Taxonomy" id="1670"/>
    <lineage>
        <taxon>Bacteria</taxon>
        <taxon>Bacillati</taxon>
        <taxon>Actinomycetota</taxon>
        <taxon>Actinomycetes</taxon>
        <taxon>Micrococcales</taxon>
        <taxon>Micrococcaceae</taxon>
        <taxon>Arthrobacter</taxon>
    </lineage>
</organism>
<protein>
    <recommendedName>
        <fullName evidence="4">Multidrug transporter</fullName>
    </recommendedName>
</protein>
<keyword evidence="3" id="KW-1185">Reference proteome</keyword>
<evidence type="ECO:0000256" key="1">
    <source>
        <dbReference type="SAM" id="MobiDB-lite"/>
    </source>
</evidence>
<dbReference type="EMBL" id="CP151657">
    <property type="protein sequence ID" value="WZP15686.1"/>
    <property type="molecule type" value="Genomic_DNA"/>
</dbReference>
<gene>
    <name evidence="2" type="ORF">AAE021_16280</name>
</gene>
<sequence>MSNQDQSINPGADATTNNLAGTRDEFNDEVTARLINEAKSKEREEEREEQPALETDEDSPASDAEASS</sequence>
<evidence type="ECO:0000313" key="3">
    <source>
        <dbReference type="Proteomes" id="UP001448858"/>
    </source>
</evidence>
<name>A0ABZ2ZU49_9MICC</name>
<proteinExistence type="predicted"/>
<dbReference type="RefSeq" id="WP_342023339.1">
    <property type="nucleotide sequence ID" value="NZ_CP151657.1"/>
</dbReference>
<feature type="region of interest" description="Disordered" evidence="1">
    <location>
        <begin position="1"/>
        <end position="68"/>
    </location>
</feature>